<dbReference type="Proteomes" id="UP000287296">
    <property type="component" value="Unassembled WGS sequence"/>
</dbReference>
<sequence>MKPDNNFYPMLLGVLISTFLLVMLNKKEFVEYHIIYFLLLCFMAPSTVALIINELILHKKRKNR</sequence>
<protein>
    <submittedName>
        <fullName evidence="2">Uncharacterized protein</fullName>
    </submittedName>
</protein>
<feature type="transmembrane region" description="Helical" evidence="1">
    <location>
        <begin position="36"/>
        <end position="57"/>
    </location>
</feature>
<organism evidence="2 3">
    <name type="scientific">Siminovitchia terrae</name>
    <name type="common">Bacillus terrae</name>
    <dbReference type="NCBI Taxonomy" id="1914933"/>
    <lineage>
        <taxon>Bacteria</taxon>
        <taxon>Bacillati</taxon>
        <taxon>Bacillota</taxon>
        <taxon>Bacilli</taxon>
        <taxon>Bacillales</taxon>
        <taxon>Bacillaceae</taxon>
        <taxon>Siminovitchia</taxon>
    </lineage>
</organism>
<feature type="transmembrane region" description="Helical" evidence="1">
    <location>
        <begin position="7"/>
        <end position="24"/>
    </location>
</feature>
<dbReference type="OrthoDB" id="9865511at2"/>
<dbReference type="EMBL" id="QYTW02000006">
    <property type="protein sequence ID" value="RST60091.1"/>
    <property type="molecule type" value="Genomic_DNA"/>
</dbReference>
<evidence type="ECO:0000313" key="2">
    <source>
        <dbReference type="EMBL" id="RST60091.1"/>
    </source>
</evidence>
<keyword evidence="1" id="KW-0472">Membrane</keyword>
<accession>A0A429X9T2</accession>
<gene>
    <name evidence="2" type="ORF">D5F11_008480</name>
</gene>
<keyword evidence="1" id="KW-1133">Transmembrane helix</keyword>
<reference evidence="2 3" key="1">
    <citation type="submission" date="2018-12" db="EMBL/GenBank/DDBJ databases">
        <authorList>
            <person name="Sun L."/>
            <person name="Chen Z."/>
        </authorList>
    </citation>
    <scope>NUCLEOTIDE SEQUENCE [LARGE SCALE GENOMIC DNA]</scope>
    <source>
        <strain evidence="2 3">LMG 29736</strain>
    </source>
</reference>
<dbReference type="AlphaFoldDB" id="A0A429X9T2"/>
<comment type="caution">
    <text evidence="2">The sequence shown here is derived from an EMBL/GenBank/DDBJ whole genome shotgun (WGS) entry which is preliminary data.</text>
</comment>
<dbReference type="RefSeq" id="WP_120117265.1">
    <property type="nucleotide sequence ID" value="NZ_QYTW02000006.1"/>
</dbReference>
<proteinExistence type="predicted"/>
<evidence type="ECO:0000313" key="3">
    <source>
        <dbReference type="Proteomes" id="UP000287296"/>
    </source>
</evidence>
<name>A0A429X9T2_SIMTE</name>
<keyword evidence="1" id="KW-0812">Transmembrane</keyword>
<evidence type="ECO:0000256" key="1">
    <source>
        <dbReference type="SAM" id="Phobius"/>
    </source>
</evidence>